<dbReference type="HOGENOM" id="CLU_109914_2_0_1"/>
<reference evidence="1 2" key="1">
    <citation type="submission" date="2014-04" db="EMBL/GenBank/DDBJ databases">
        <authorList>
            <consortium name="DOE Joint Genome Institute"/>
            <person name="Kuo A."/>
            <person name="Tarkka M."/>
            <person name="Buscot F."/>
            <person name="Kohler A."/>
            <person name="Nagy L.G."/>
            <person name="Floudas D."/>
            <person name="Copeland A."/>
            <person name="Barry K.W."/>
            <person name="Cichocki N."/>
            <person name="Veneault-Fourrey C."/>
            <person name="LaButti K."/>
            <person name="Lindquist E.A."/>
            <person name="Lipzen A."/>
            <person name="Lundell T."/>
            <person name="Morin E."/>
            <person name="Murat C."/>
            <person name="Sun H."/>
            <person name="Tunlid A."/>
            <person name="Henrissat B."/>
            <person name="Grigoriev I.V."/>
            <person name="Hibbett D.S."/>
            <person name="Martin F."/>
            <person name="Nordberg H.P."/>
            <person name="Cantor M.N."/>
            <person name="Hua S.X."/>
        </authorList>
    </citation>
    <scope>NUCLEOTIDE SEQUENCE [LARGE SCALE GENOMIC DNA]</scope>
    <source>
        <strain evidence="1 2">F 1598</strain>
    </source>
</reference>
<name>A0A0C3FVR5_PILCF</name>
<evidence type="ECO:0000313" key="2">
    <source>
        <dbReference type="Proteomes" id="UP000054166"/>
    </source>
</evidence>
<accession>A0A0C3FVR5</accession>
<proteinExistence type="predicted"/>
<dbReference type="OrthoDB" id="2651020at2759"/>
<evidence type="ECO:0000313" key="1">
    <source>
        <dbReference type="EMBL" id="KIM82601.1"/>
    </source>
</evidence>
<sequence>MLPTADAHDLIMSDLEDTTCHTDASDSSSNSDEEPTWGCALLQHVQASIAHDHYPTTGGDYLDAIFIHRSLFAAFPQVHRSCARCFSDLAYSLEKRAWRADRDADTEAVTAFRHEAWMIAASLSSGPGRL</sequence>
<dbReference type="InParanoid" id="A0A0C3FVR5"/>
<organism evidence="1 2">
    <name type="scientific">Piloderma croceum (strain F 1598)</name>
    <dbReference type="NCBI Taxonomy" id="765440"/>
    <lineage>
        <taxon>Eukaryota</taxon>
        <taxon>Fungi</taxon>
        <taxon>Dikarya</taxon>
        <taxon>Basidiomycota</taxon>
        <taxon>Agaricomycotina</taxon>
        <taxon>Agaricomycetes</taxon>
        <taxon>Agaricomycetidae</taxon>
        <taxon>Atheliales</taxon>
        <taxon>Atheliaceae</taxon>
        <taxon>Piloderma</taxon>
    </lineage>
</organism>
<keyword evidence="2" id="KW-1185">Reference proteome</keyword>
<protein>
    <submittedName>
        <fullName evidence="1">Uncharacterized protein</fullName>
    </submittedName>
</protein>
<dbReference type="Proteomes" id="UP000054166">
    <property type="component" value="Unassembled WGS sequence"/>
</dbReference>
<dbReference type="EMBL" id="KN832994">
    <property type="protein sequence ID" value="KIM82601.1"/>
    <property type="molecule type" value="Genomic_DNA"/>
</dbReference>
<gene>
    <name evidence="1" type="ORF">PILCRDRAFT_820469</name>
</gene>
<reference evidence="2" key="2">
    <citation type="submission" date="2015-01" db="EMBL/GenBank/DDBJ databases">
        <title>Evolutionary Origins and Diversification of the Mycorrhizal Mutualists.</title>
        <authorList>
            <consortium name="DOE Joint Genome Institute"/>
            <consortium name="Mycorrhizal Genomics Consortium"/>
            <person name="Kohler A."/>
            <person name="Kuo A."/>
            <person name="Nagy L.G."/>
            <person name="Floudas D."/>
            <person name="Copeland A."/>
            <person name="Barry K.W."/>
            <person name="Cichocki N."/>
            <person name="Veneault-Fourrey C."/>
            <person name="LaButti K."/>
            <person name="Lindquist E.A."/>
            <person name="Lipzen A."/>
            <person name="Lundell T."/>
            <person name="Morin E."/>
            <person name="Murat C."/>
            <person name="Riley R."/>
            <person name="Ohm R."/>
            <person name="Sun H."/>
            <person name="Tunlid A."/>
            <person name="Henrissat B."/>
            <person name="Grigoriev I.V."/>
            <person name="Hibbett D.S."/>
            <person name="Martin F."/>
        </authorList>
    </citation>
    <scope>NUCLEOTIDE SEQUENCE [LARGE SCALE GENOMIC DNA]</scope>
    <source>
        <strain evidence="2">F 1598</strain>
    </source>
</reference>
<dbReference type="AlphaFoldDB" id="A0A0C3FVR5"/>